<dbReference type="Pfam" id="PF12194">
    <property type="entry name" value="Ste5_C"/>
    <property type="match status" value="1"/>
</dbReference>
<dbReference type="Gene3D" id="3.40.50.11070">
    <property type="entry name" value="Protein Ste5, Fus3-binding domain"/>
    <property type="match status" value="1"/>
</dbReference>
<name>A0A1B7TIF5_9ASCO</name>
<dbReference type="Proteomes" id="UP000092321">
    <property type="component" value="Unassembled WGS sequence"/>
</dbReference>
<feature type="compositionally biased region" description="Polar residues" evidence="1">
    <location>
        <begin position="691"/>
        <end position="711"/>
    </location>
</feature>
<sequence>MVVAKEANESKNRNAIFPLCEICDDEESRCIPEDQNCRDELVSKFLLYSEDDEQIETNTNFTNKNILPHTFSPINFDNNEIDYLKGLPSPDSDNIPAFTGLISKTTNLDGSPNLNNTQTFPSVSLTTFDRCESNSSQRINTNERNKNINTELPHPLSASFKSNVVSPFSRHSSISSKPIVRKSILRESTTSNSTSMNGKILNEPKARQSILHRSLISRESTLSRNSISKKNMPMNSPKPIVKRLQPTFPPSAILSSVNSSVGKLSDFFEEEDDNEFVVVQIDTPSVNRNRKQSVTNSILNSHHSLTITSDNLIKLVSYRLKTVQELIDRHPNELNKKNIDSDLGLLRIVDIFNVSELLEKNQTYEICKCFLFEKMLLLEYDNGKFQKIKITNESVNVEAVDSDIFRVSCLSAADINIFIFKLTNQDFQKLEKWVSALLNFDLEFHEETLSSLPESKKNNTNNNVLIDNVDNNDGKKIVDSIDMIVKRGDLQISNLMPIKNNLKPKDLIVVLQIDSQKLIKKSENHNLINSIKALKNYYELKKGIFRIVVLDETLKILSIGTANDILCQLNGLISFTQIRGKKLNGNLWSSLVMQKYYSETENDIGIVVLSNSEMKENTNCLFKDFFGSQENLLKVHIGYLNVDYSDFITDLVEINTWMDLMEIICYSFDIEFGQDDCDDEEEEEAADRKSVSSYKTPQNSGDSNLISNNDR</sequence>
<proteinExistence type="predicted"/>
<dbReference type="InterPro" id="IPR021106">
    <property type="entry name" value="Ste5_Fus3-bd_dom"/>
</dbReference>
<organism evidence="3 4">
    <name type="scientific">Hanseniaspora valbyensis NRRL Y-1626</name>
    <dbReference type="NCBI Taxonomy" id="766949"/>
    <lineage>
        <taxon>Eukaryota</taxon>
        <taxon>Fungi</taxon>
        <taxon>Dikarya</taxon>
        <taxon>Ascomycota</taxon>
        <taxon>Saccharomycotina</taxon>
        <taxon>Saccharomycetes</taxon>
        <taxon>Saccharomycodales</taxon>
        <taxon>Saccharomycodaceae</taxon>
        <taxon>Hanseniaspora</taxon>
    </lineage>
</organism>
<feature type="region of interest" description="Disordered" evidence="1">
    <location>
        <begin position="677"/>
        <end position="711"/>
    </location>
</feature>
<protein>
    <recommendedName>
        <fullName evidence="2">Protein Ste5 Fus3-binding domain-containing protein</fullName>
    </recommendedName>
</protein>
<dbReference type="InterPro" id="IPR038382">
    <property type="entry name" value="Ste5_C_sf"/>
</dbReference>
<dbReference type="EMBL" id="LXPE01000003">
    <property type="protein sequence ID" value="OBA28542.1"/>
    <property type="molecule type" value="Genomic_DNA"/>
</dbReference>
<evidence type="ECO:0000256" key="1">
    <source>
        <dbReference type="SAM" id="MobiDB-lite"/>
    </source>
</evidence>
<reference evidence="4" key="1">
    <citation type="journal article" date="2016" name="Proc. Natl. Acad. Sci. U.S.A.">
        <title>Comparative genomics of biotechnologically important yeasts.</title>
        <authorList>
            <person name="Riley R."/>
            <person name="Haridas S."/>
            <person name="Wolfe K.H."/>
            <person name="Lopes M.R."/>
            <person name="Hittinger C.T."/>
            <person name="Goeker M."/>
            <person name="Salamov A.A."/>
            <person name="Wisecaver J.H."/>
            <person name="Long T.M."/>
            <person name="Calvey C.H."/>
            <person name="Aerts A.L."/>
            <person name="Barry K.W."/>
            <person name="Choi C."/>
            <person name="Clum A."/>
            <person name="Coughlan A.Y."/>
            <person name="Deshpande S."/>
            <person name="Douglass A.P."/>
            <person name="Hanson S.J."/>
            <person name="Klenk H.-P."/>
            <person name="LaButti K.M."/>
            <person name="Lapidus A."/>
            <person name="Lindquist E.A."/>
            <person name="Lipzen A.M."/>
            <person name="Meier-Kolthoff J.P."/>
            <person name="Ohm R.A."/>
            <person name="Otillar R.P."/>
            <person name="Pangilinan J.L."/>
            <person name="Peng Y."/>
            <person name="Rokas A."/>
            <person name="Rosa C.A."/>
            <person name="Scheuner C."/>
            <person name="Sibirny A.A."/>
            <person name="Slot J.C."/>
            <person name="Stielow J.B."/>
            <person name="Sun H."/>
            <person name="Kurtzman C.P."/>
            <person name="Blackwell M."/>
            <person name="Grigoriev I.V."/>
            <person name="Jeffries T.W."/>
        </authorList>
    </citation>
    <scope>NUCLEOTIDE SEQUENCE [LARGE SCALE GENOMIC DNA]</scope>
    <source>
        <strain evidence="4">NRRL Y-1626</strain>
    </source>
</reference>
<accession>A0A1B7TIF5</accession>
<dbReference type="AlphaFoldDB" id="A0A1B7TIF5"/>
<dbReference type="OrthoDB" id="3972734at2759"/>
<evidence type="ECO:0000259" key="2">
    <source>
        <dbReference type="Pfam" id="PF12194"/>
    </source>
</evidence>
<gene>
    <name evidence="3" type="ORF">HANVADRAFT_54904</name>
</gene>
<evidence type="ECO:0000313" key="3">
    <source>
        <dbReference type="EMBL" id="OBA28542.1"/>
    </source>
</evidence>
<keyword evidence="4" id="KW-1185">Reference proteome</keyword>
<comment type="caution">
    <text evidence="3">The sequence shown here is derived from an EMBL/GenBank/DDBJ whole genome shotgun (WGS) entry which is preliminary data.</text>
</comment>
<feature type="domain" description="Protein Ste5 Fus3-binding" evidence="2">
    <location>
        <begin position="492"/>
        <end position="679"/>
    </location>
</feature>
<evidence type="ECO:0000313" key="4">
    <source>
        <dbReference type="Proteomes" id="UP000092321"/>
    </source>
</evidence>